<gene>
    <name evidence="2" type="ORF">NP233_g8234</name>
</gene>
<accession>A0AAD5VNH2</accession>
<keyword evidence="1" id="KW-1133">Transmembrane helix</keyword>
<feature type="transmembrane region" description="Helical" evidence="1">
    <location>
        <begin position="12"/>
        <end position="34"/>
    </location>
</feature>
<organism evidence="2 3">
    <name type="scientific">Leucocoprinus birnbaumii</name>
    <dbReference type="NCBI Taxonomy" id="56174"/>
    <lineage>
        <taxon>Eukaryota</taxon>
        <taxon>Fungi</taxon>
        <taxon>Dikarya</taxon>
        <taxon>Basidiomycota</taxon>
        <taxon>Agaricomycotina</taxon>
        <taxon>Agaricomycetes</taxon>
        <taxon>Agaricomycetidae</taxon>
        <taxon>Agaricales</taxon>
        <taxon>Agaricineae</taxon>
        <taxon>Agaricaceae</taxon>
        <taxon>Leucocoprinus</taxon>
    </lineage>
</organism>
<sequence>MLSVKASHLVGIFLEVLFYGIYLATCCFCIPTLFMKGSREDERWRRPSEIHWIMVTVFVLLFVICSFDVVIGYVHIFKAFIRSGDTEKALSSNSSWINIARSITQAAIPIVGDFLLIYRCWIVYGRRWAIILPSIILYLGGTVALSLRLIAVYVEMRQTPEGRALPIPLNYLTEPWWTALFLITAAQNILSSGILIWRIWRVERNMEKLFESETLSSGHPSKYLGRIIRVIAESGAIYASFLAVCAFLVLWRGNVGYLIANMALQSGGIVFNVIIARCSPQRDRQLATRNPSVGSIQFAHTLNTLE</sequence>
<dbReference type="AlphaFoldDB" id="A0AAD5VNH2"/>
<keyword evidence="3" id="KW-1185">Reference proteome</keyword>
<proteinExistence type="predicted"/>
<comment type="caution">
    <text evidence="2">The sequence shown here is derived from an EMBL/GenBank/DDBJ whole genome shotgun (WGS) entry which is preliminary data.</text>
</comment>
<name>A0AAD5VNH2_9AGAR</name>
<feature type="transmembrane region" description="Helical" evidence="1">
    <location>
        <begin position="257"/>
        <end position="276"/>
    </location>
</feature>
<keyword evidence="1" id="KW-0472">Membrane</keyword>
<dbReference type="EMBL" id="JANIEX010000654">
    <property type="protein sequence ID" value="KAJ3564536.1"/>
    <property type="molecule type" value="Genomic_DNA"/>
</dbReference>
<reference evidence="2" key="1">
    <citation type="submission" date="2022-07" db="EMBL/GenBank/DDBJ databases">
        <title>Genome Sequence of Leucocoprinus birnbaumii.</title>
        <authorList>
            <person name="Buettner E."/>
        </authorList>
    </citation>
    <scope>NUCLEOTIDE SEQUENCE</scope>
    <source>
        <strain evidence="2">VT141</strain>
    </source>
</reference>
<evidence type="ECO:0000313" key="3">
    <source>
        <dbReference type="Proteomes" id="UP001213000"/>
    </source>
</evidence>
<keyword evidence="1" id="KW-0812">Transmembrane</keyword>
<evidence type="ECO:0000313" key="2">
    <source>
        <dbReference type="EMBL" id="KAJ3564536.1"/>
    </source>
</evidence>
<feature type="transmembrane region" description="Helical" evidence="1">
    <location>
        <begin position="176"/>
        <end position="200"/>
    </location>
</feature>
<protein>
    <submittedName>
        <fullName evidence="2">Uncharacterized protein</fullName>
    </submittedName>
</protein>
<dbReference type="Proteomes" id="UP001213000">
    <property type="component" value="Unassembled WGS sequence"/>
</dbReference>
<feature type="transmembrane region" description="Helical" evidence="1">
    <location>
        <begin position="55"/>
        <end position="76"/>
    </location>
</feature>
<feature type="transmembrane region" description="Helical" evidence="1">
    <location>
        <begin position="230"/>
        <end position="251"/>
    </location>
</feature>
<evidence type="ECO:0000256" key="1">
    <source>
        <dbReference type="SAM" id="Phobius"/>
    </source>
</evidence>
<feature type="transmembrane region" description="Helical" evidence="1">
    <location>
        <begin position="130"/>
        <end position="156"/>
    </location>
</feature>